<feature type="region of interest" description="Disordered" evidence="1">
    <location>
        <begin position="1"/>
        <end position="43"/>
    </location>
</feature>
<evidence type="ECO:0000256" key="1">
    <source>
        <dbReference type="SAM" id="MobiDB-lite"/>
    </source>
</evidence>
<dbReference type="AlphaFoldDB" id="A0A7J6KNY5"/>
<sequence>RAPTPQLSKAAKNTPGLNDAREEGRVSRPTTVEPDKIGCGVIPAAEPDVESGMKSVKGASRTLTRTGRGLVVHPAPKVVGTRRRRPEYLPQELRQEVLRAWRVGLSYSRKSQHVERRPPTTRPGKAHNTCRGPLVLA</sequence>
<comment type="caution">
    <text evidence="2">The sequence shown here is derived from an EMBL/GenBank/DDBJ whole genome shotgun (WGS) entry which is preliminary data.</text>
</comment>
<protein>
    <submittedName>
        <fullName evidence="2">Uncharacterized protein</fullName>
    </submittedName>
</protein>
<proteinExistence type="predicted"/>
<evidence type="ECO:0000313" key="2">
    <source>
        <dbReference type="EMBL" id="KAF4648309.1"/>
    </source>
</evidence>
<reference evidence="2 3" key="1">
    <citation type="submission" date="2020-04" db="EMBL/GenBank/DDBJ databases">
        <title>Perkinsus chesapeaki whole genome sequence.</title>
        <authorList>
            <person name="Bogema D.R."/>
        </authorList>
    </citation>
    <scope>NUCLEOTIDE SEQUENCE [LARGE SCALE GENOMIC DNA]</scope>
    <source>
        <strain evidence="2">ATCC PRA-425</strain>
    </source>
</reference>
<feature type="non-terminal residue" evidence="2">
    <location>
        <position position="137"/>
    </location>
</feature>
<feature type="region of interest" description="Disordered" evidence="1">
    <location>
        <begin position="109"/>
        <end position="137"/>
    </location>
</feature>
<feature type="non-terminal residue" evidence="2">
    <location>
        <position position="1"/>
    </location>
</feature>
<gene>
    <name evidence="2" type="ORF">FOL47_003433</name>
</gene>
<name>A0A7J6KNY5_PERCH</name>
<keyword evidence="3" id="KW-1185">Reference proteome</keyword>
<dbReference type="Proteomes" id="UP000591131">
    <property type="component" value="Unassembled WGS sequence"/>
</dbReference>
<organism evidence="2 3">
    <name type="scientific">Perkinsus chesapeaki</name>
    <name type="common">Clam parasite</name>
    <name type="synonym">Perkinsus andrewsi</name>
    <dbReference type="NCBI Taxonomy" id="330153"/>
    <lineage>
        <taxon>Eukaryota</taxon>
        <taxon>Sar</taxon>
        <taxon>Alveolata</taxon>
        <taxon>Perkinsozoa</taxon>
        <taxon>Perkinsea</taxon>
        <taxon>Perkinsida</taxon>
        <taxon>Perkinsidae</taxon>
        <taxon>Perkinsus</taxon>
    </lineage>
</organism>
<accession>A0A7J6KNY5</accession>
<dbReference type="EMBL" id="JAAPAO010002059">
    <property type="protein sequence ID" value="KAF4648309.1"/>
    <property type="molecule type" value="Genomic_DNA"/>
</dbReference>
<evidence type="ECO:0000313" key="3">
    <source>
        <dbReference type="Proteomes" id="UP000591131"/>
    </source>
</evidence>